<protein>
    <recommendedName>
        <fullName evidence="4">Helix-turn-helix protein</fullName>
    </recommendedName>
</protein>
<feature type="region of interest" description="Disordered" evidence="1">
    <location>
        <begin position="147"/>
        <end position="245"/>
    </location>
</feature>
<name>A0ABV8A2C9_9DEIO</name>
<gene>
    <name evidence="2" type="ORF">ACFOPQ_01440</name>
</gene>
<evidence type="ECO:0000313" key="2">
    <source>
        <dbReference type="EMBL" id="MFC3859439.1"/>
    </source>
</evidence>
<dbReference type="EMBL" id="JBHRZF010000011">
    <property type="protein sequence ID" value="MFC3859439.1"/>
    <property type="molecule type" value="Genomic_DNA"/>
</dbReference>
<evidence type="ECO:0000256" key="1">
    <source>
        <dbReference type="SAM" id="MobiDB-lite"/>
    </source>
</evidence>
<sequence>MSISVINEVLDSSRSEGTARLLMVVMAEQAHEDGLVSAGIPRLARRVNTSERNVQKLMRKLEDLGELLVSFETGRGNANEYHVLPPDTLARVILSVQNRLEKLKDARVKAELAAFLGDLQKVNARAQRVNAGTPFNDSERVNAGAERVNAGTQRVNARAQRVNASSPEPRVTSGTSEPVNTRRLSEPAADEKEDVGGRGDSGGYGSSDEPGTSGGASAAAAHAASTGSPVPAQVQPRSQGTGDDDATSLEELLAARRVALEQVFEGWNLARVMNRVKGRDSTWLTIPVERIETLHTLACEAKGHRYRGDLAEMLDDEAREIASHNRLPASPEDVDMDDLLRAGNAPLNGVRRTK</sequence>
<dbReference type="Proteomes" id="UP001595748">
    <property type="component" value="Unassembled WGS sequence"/>
</dbReference>
<dbReference type="RefSeq" id="WP_380075605.1">
    <property type="nucleotide sequence ID" value="NZ_JBHRZF010000011.1"/>
</dbReference>
<reference evidence="3" key="1">
    <citation type="journal article" date="2019" name="Int. J. Syst. Evol. Microbiol.">
        <title>The Global Catalogue of Microorganisms (GCM) 10K type strain sequencing project: providing services to taxonomists for standard genome sequencing and annotation.</title>
        <authorList>
            <consortium name="The Broad Institute Genomics Platform"/>
            <consortium name="The Broad Institute Genome Sequencing Center for Infectious Disease"/>
            <person name="Wu L."/>
            <person name="Ma J."/>
        </authorList>
    </citation>
    <scope>NUCLEOTIDE SEQUENCE [LARGE SCALE GENOMIC DNA]</scope>
    <source>
        <strain evidence="3">CCTCC AB 2013263</strain>
    </source>
</reference>
<comment type="caution">
    <text evidence="2">The sequence shown here is derived from an EMBL/GenBank/DDBJ whole genome shotgun (WGS) entry which is preliminary data.</text>
</comment>
<organism evidence="2 3">
    <name type="scientific">Deinococcus antarcticus</name>
    <dbReference type="NCBI Taxonomy" id="1298767"/>
    <lineage>
        <taxon>Bacteria</taxon>
        <taxon>Thermotogati</taxon>
        <taxon>Deinococcota</taxon>
        <taxon>Deinococci</taxon>
        <taxon>Deinococcales</taxon>
        <taxon>Deinococcaceae</taxon>
        <taxon>Deinococcus</taxon>
    </lineage>
</organism>
<accession>A0ABV8A2C9</accession>
<evidence type="ECO:0000313" key="3">
    <source>
        <dbReference type="Proteomes" id="UP001595748"/>
    </source>
</evidence>
<evidence type="ECO:0008006" key="4">
    <source>
        <dbReference type="Google" id="ProtNLM"/>
    </source>
</evidence>
<feature type="compositionally biased region" description="Low complexity" evidence="1">
    <location>
        <begin position="206"/>
        <end position="228"/>
    </location>
</feature>
<keyword evidence="3" id="KW-1185">Reference proteome</keyword>
<proteinExistence type="predicted"/>
<feature type="compositionally biased region" description="Polar residues" evidence="1">
    <location>
        <begin position="162"/>
        <end position="179"/>
    </location>
</feature>